<feature type="transmembrane region" description="Helical" evidence="14">
    <location>
        <begin position="58"/>
        <end position="73"/>
    </location>
</feature>
<evidence type="ECO:0000256" key="10">
    <source>
        <dbReference type="ARBA" id="ARBA00023166"/>
    </source>
</evidence>
<evidence type="ECO:0000256" key="9">
    <source>
        <dbReference type="ARBA" id="ARBA00023136"/>
    </source>
</evidence>
<evidence type="ECO:0000256" key="11">
    <source>
        <dbReference type="ARBA" id="ARBA00023221"/>
    </source>
</evidence>
<feature type="transmembrane region" description="Helical" evidence="14">
    <location>
        <begin position="136"/>
        <end position="156"/>
    </location>
</feature>
<proteinExistence type="inferred from homology"/>
<keyword evidence="11" id="KW-0753">Steroid metabolism</keyword>
<feature type="transmembrane region" description="Helical" evidence="14">
    <location>
        <begin position="25"/>
        <end position="46"/>
    </location>
</feature>
<dbReference type="GO" id="GO:0004769">
    <property type="term" value="F:steroid Delta-isomerase activity"/>
    <property type="evidence" value="ECO:0007669"/>
    <property type="project" value="TreeGrafter"/>
</dbReference>
<dbReference type="AlphaFoldDB" id="A0A395NLY0"/>
<dbReference type="Proteomes" id="UP000266272">
    <property type="component" value="Unassembled WGS sequence"/>
</dbReference>
<feature type="transmembrane region" description="Helical" evidence="14">
    <location>
        <begin position="104"/>
        <end position="129"/>
    </location>
</feature>
<keyword evidence="12" id="KW-0413">Isomerase</keyword>
<evidence type="ECO:0000256" key="12">
    <source>
        <dbReference type="ARBA" id="ARBA00023235"/>
    </source>
</evidence>
<comment type="similarity">
    <text evidence="2">Belongs to the EBP family.</text>
</comment>
<evidence type="ECO:0000259" key="15">
    <source>
        <dbReference type="PROSITE" id="PS51751"/>
    </source>
</evidence>
<evidence type="ECO:0000256" key="5">
    <source>
        <dbReference type="ARBA" id="ARBA00022955"/>
    </source>
</evidence>
<keyword evidence="5" id="KW-0752">Steroid biosynthesis</keyword>
<name>A0A395NLY0_TRIAR</name>
<keyword evidence="17" id="KW-1185">Reference proteome</keyword>
<evidence type="ECO:0000256" key="4">
    <source>
        <dbReference type="ARBA" id="ARBA00022692"/>
    </source>
</evidence>
<evidence type="ECO:0000313" key="17">
    <source>
        <dbReference type="Proteomes" id="UP000266272"/>
    </source>
</evidence>
<dbReference type="PANTHER" id="PTHR14207">
    <property type="entry name" value="STEROL ISOMERASE"/>
    <property type="match status" value="1"/>
</dbReference>
<evidence type="ECO:0000313" key="16">
    <source>
        <dbReference type="EMBL" id="RFU77048.1"/>
    </source>
</evidence>
<dbReference type="PANTHER" id="PTHR14207:SF0">
    <property type="entry name" value="3-BETA-HYDROXYSTEROID-DELTA(8),DELTA(7)-ISOMERASE"/>
    <property type="match status" value="1"/>
</dbReference>
<dbReference type="GO" id="GO:0000247">
    <property type="term" value="F:C-8 sterol isomerase activity"/>
    <property type="evidence" value="ECO:0007669"/>
    <property type="project" value="TreeGrafter"/>
</dbReference>
<dbReference type="GO" id="GO:0047750">
    <property type="term" value="F:cholestenol delta-isomerase activity"/>
    <property type="evidence" value="ECO:0007669"/>
    <property type="project" value="InterPro"/>
</dbReference>
<comment type="caution">
    <text evidence="16">The sequence shown here is derived from an EMBL/GenBank/DDBJ whole genome shotgun (WGS) entry which is preliminary data.</text>
</comment>
<feature type="transmembrane region" description="Helical" evidence="14">
    <location>
        <begin position="176"/>
        <end position="199"/>
    </location>
</feature>
<comment type="subcellular location">
    <subcellularLocation>
        <location evidence="1">Membrane</location>
        <topology evidence="1">Multi-pass membrane protein</topology>
    </subcellularLocation>
</comment>
<evidence type="ECO:0000256" key="14">
    <source>
        <dbReference type="SAM" id="Phobius"/>
    </source>
</evidence>
<dbReference type="EMBL" id="PXOA01000308">
    <property type="protein sequence ID" value="RFU77048.1"/>
    <property type="molecule type" value="Genomic_DNA"/>
</dbReference>
<dbReference type="Pfam" id="PF05241">
    <property type="entry name" value="EBP"/>
    <property type="match status" value="1"/>
</dbReference>
<sequence length="209" mass="24061">MDHSLHPYHPIGVSIPNYVPNDLPLYRTLPVFAALIGVAVVSAYHLAGSGTRRRVRTVDRLSASWFALCYYVYNRTNIPGMNGLYAQLWKEYTLSDSRYLTSDIFTVCVEAITVFTWGPLSLLTLFCICTNHPSRHLFQIVVCVAHLYGVALYYATNWAEQRFYGVSYSRPEFLYFWVYYVGFNAPWAIVPFLTAFRALHEKESQQKSE</sequence>
<dbReference type="GO" id="GO:0016020">
    <property type="term" value="C:membrane"/>
    <property type="evidence" value="ECO:0007669"/>
    <property type="project" value="UniProtKB-SubCell"/>
</dbReference>
<keyword evidence="4 13" id="KW-0812">Transmembrane</keyword>
<dbReference type="GO" id="GO:0005783">
    <property type="term" value="C:endoplasmic reticulum"/>
    <property type="evidence" value="ECO:0007669"/>
    <property type="project" value="TreeGrafter"/>
</dbReference>
<dbReference type="InterPro" id="IPR033118">
    <property type="entry name" value="EXPERA"/>
</dbReference>
<evidence type="ECO:0000256" key="3">
    <source>
        <dbReference type="ARBA" id="ARBA00022516"/>
    </source>
</evidence>
<feature type="domain" description="EXPERA" evidence="15">
    <location>
        <begin position="58"/>
        <end position="195"/>
    </location>
</feature>
<keyword evidence="7" id="KW-0756">Sterol biosynthesis</keyword>
<gene>
    <name evidence="16" type="ORF">TARUN_5184</name>
</gene>
<evidence type="ECO:0000256" key="8">
    <source>
        <dbReference type="ARBA" id="ARBA00023098"/>
    </source>
</evidence>
<keyword evidence="3" id="KW-0444">Lipid biosynthesis</keyword>
<evidence type="ECO:0000256" key="6">
    <source>
        <dbReference type="ARBA" id="ARBA00022989"/>
    </source>
</evidence>
<evidence type="ECO:0000256" key="7">
    <source>
        <dbReference type="ARBA" id="ARBA00023011"/>
    </source>
</evidence>
<protein>
    <submittedName>
        <fullName evidence="16">Ebp domain-containing</fullName>
    </submittedName>
</protein>
<reference evidence="16 17" key="1">
    <citation type="journal article" date="2018" name="PLoS Pathog.">
        <title>Evolution of structural diversity of trichothecenes, a family of toxins produced by plant pathogenic and entomopathogenic fungi.</title>
        <authorList>
            <person name="Proctor R.H."/>
            <person name="McCormick S.P."/>
            <person name="Kim H.S."/>
            <person name="Cardoza R.E."/>
            <person name="Stanley A.M."/>
            <person name="Lindo L."/>
            <person name="Kelly A."/>
            <person name="Brown D.W."/>
            <person name="Lee T."/>
            <person name="Vaughan M.M."/>
            <person name="Alexander N.J."/>
            <person name="Busman M."/>
            <person name="Gutierrez S."/>
        </authorList>
    </citation>
    <scope>NUCLEOTIDE SEQUENCE [LARGE SCALE GENOMIC DNA]</scope>
    <source>
        <strain evidence="16 17">IBT 40837</strain>
    </source>
</reference>
<keyword evidence="6 13" id="KW-1133">Transmembrane helix</keyword>
<dbReference type="PROSITE" id="PS51751">
    <property type="entry name" value="EXPERA"/>
    <property type="match status" value="1"/>
</dbReference>
<dbReference type="STRING" id="490622.A0A395NLY0"/>
<keyword evidence="8" id="KW-0443">Lipid metabolism</keyword>
<dbReference type="InterPro" id="IPR007905">
    <property type="entry name" value="EBP"/>
</dbReference>
<evidence type="ECO:0000256" key="1">
    <source>
        <dbReference type="ARBA" id="ARBA00004141"/>
    </source>
</evidence>
<organism evidence="16 17">
    <name type="scientific">Trichoderma arundinaceum</name>
    <dbReference type="NCBI Taxonomy" id="490622"/>
    <lineage>
        <taxon>Eukaryota</taxon>
        <taxon>Fungi</taxon>
        <taxon>Dikarya</taxon>
        <taxon>Ascomycota</taxon>
        <taxon>Pezizomycotina</taxon>
        <taxon>Sordariomycetes</taxon>
        <taxon>Hypocreomycetidae</taxon>
        <taxon>Hypocreales</taxon>
        <taxon>Hypocreaceae</taxon>
        <taxon>Trichoderma</taxon>
    </lineage>
</organism>
<keyword evidence="10" id="KW-1207">Sterol metabolism</keyword>
<evidence type="ECO:0000256" key="2">
    <source>
        <dbReference type="ARBA" id="ARBA00008337"/>
    </source>
</evidence>
<evidence type="ECO:0000256" key="13">
    <source>
        <dbReference type="PROSITE-ProRule" id="PRU01087"/>
    </source>
</evidence>
<accession>A0A395NLY0</accession>
<keyword evidence="9 13" id="KW-0472">Membrane</keyword>
<dbReference type="GO" id="GO:0016126">
    <property type="term" value="P:sterol biosynthetic process"/>
    <property type="evidence" value="ECO:0007669"/>
    <property type="project" value="UniProtKB-KW"/>
</dbReference>
<dbReference type="OrthoDB" id="58557at2759"/>